<protein>
    <submittedName>
        <fullName evidence="3">Uncharacterized protein</fullName>
    </submittedName>
</protein>
<feature type="transmembrane region" description="Helical" evidence="2">
    <location>
        <begin position="110"/>
        <end position="127"/>
    </location>
</feature>
<keyword evidence="2" id="KW-0812">Transmembrane</keyword>
<dbReference type="Proteomes" id="UP000323011">
    <property type="component" value="Unassembled WGS sequence"/>
</dbReference>
<dbReference type="AlphaFoldDB" id="A0A5A8CIE7"/>
<feature type="transmembrane region" description="Helical" evidence="2">
    <location>
        <begin position="636"/>
        <end position="656"/>
    </location>
</feature>
<evidence type="ECO:0000313" key="3">
    <source>
        <dbReference type="EMBL" id="KAA0152409.1"/>
    </source>
</evidence>
<name>A0A5A8CIE7_CAFRO</name>
<keyword evidence="2" id="KW-0472">Membrane</keyword>
<reference evidence="3 4" key="1">
    <citation type="submission" date="2019-07" db="EMBL/GenBank/DDBJ databases">
        <title>Genomes of Cafeteria roenbergensis.</title>
        <authorList>
            <person name="Fischer M.G."/>
            <person name="Hackl T."/>
            <person name="Roman M."/>
        </authorList>
    </citation>
    <scope>NUCLEOTIDE SEQUENCE [LARGE SCALE GENOMIC DNA]</scope>
    <source>
        <strain evidence="3 4">BVI</strain>
    </source>
</reference>
<feature type="compositionally biased region" description="Low complexity" evidence="1">
    <location>
        <begin position="487"/>
        <end position="509"/>
    </location>
</feature>
<feature type="transmembrane region" description="Helical" evidence="2">
    <location>
        <begin position="797"/>
        <end position="816"/>
    </location>
</feature>
<feature type="transmembrane region" description="Helical" evidence="2">
    <location>
        <begin position="59"/>
        <end position="81"/>
    </location>
</feature>
<keyword evidence="4" id="KW-1185">Reference proteome</keyword>
<feature type="region of interest" description="Disordered" evidence="1">
    <location>
        <begin position="486"/>
        <end position="509"/>
    </location>
</feature>
<feature type="transmembrane region" description="Helical" evidence="2">
    <location>
        <begin position="828"/>
        <end position="850"/>
    </location>
</feature>
<feature type="transmembrane region" description="Helical" evidence="2">
    <location>
        <begin position="721"/>
        <end position="754"/>
    </location>
</feature>
<dbReference type="EMBL" id="VLTN01000021">
    <property type="protein sequence ID" value="KAA0152409.1"/>
    <property type="molecule type" value="Genomic_DNA"/>
</dbReference>
<keyword evidence="2" id="KW-1133">Transmembrane helix</keyword>
<accession>A0A5A8CIE7</accession>
<evidence type="ECO:0000256" key="2">
    <source>
        <dbReference type="SAM" id="Phobius"/>
    </source>
</evidence>
<proteinExistence type="predicted"/>
<evidence type="ECO:0000313" key="4">
    <source>
        <dbReference type="Proteomes" id="UP000323011"/>
    </source>
</evidence>
<gene>
    <name evidence="3" type="ORF">FNF29_03975</name>
</gene>
<feature type="region of interest" description="Disordered" evidence="1">
    <location>
        <begin position="940"/>
        <end position="968"/>
    </location>
</feature>
<feature type="transmembrane region" description="Helical" evidence="2">
    <location>
        <begin position="668"/>
        <end position="701"/>
    </location>
</feature>
<sequence>MCCFALLAGAPWLSLVVLITTTLGTWAYLCSGSLAAPWIFLDFSGWHFAAINASAMGRWAAGAVISAAAALALRAALRVWLPSVIGQRRRRLKPWAVQAFDAQADALSKTITLLVVTPLLAAAFMSFSSSAPAEVLPPVEEPGMISQSLGWLLGWEFEAPEDHQWRLTSRGGAFQGSALAQAQVLAGLVGTPWAVVGLNRNRSVPASCSAVPVAAGPTSPPDGAASGVGPKMRVLCEKGPWKGIDPAAWLPALGRPVATDLSLDTSATRPGADPQLVPMRFLEDLASKVLRVKDRVWDRERLDGKSDDNDDDDERLKERPTMRMNVLAAIWRELDQRSRQELEMIVPCLWMQERQALQNRMLIATEKCSHQLEVQPFAADEDWSACVLKRLAASGPVPRPGVCEELAESYSWPQAVQRERVLTVGLRNFLAHKQWPGAIRLARDELWNLAQAAAMAKHGPAGTAMADVWPIGGAESVDGATWMQPGSLDSLLSSPPDSSSSSASSSSYSSFGGGRGHSLNGGVSNSSFRLLQQIRRGAARSTDASLAEVEFPWDAFPGQTAAMDIVGIPDADKVTLWHAAGWSLALPGLAVFAEGLSQLWQAAQNPPLPAPGLFPPAPHQSTVVLALWTLAFSLRWPSWGIAALAVAALGALAWAARAGINVHRPMPWIVLAASGLCASYLADSIAGSVSGIAGLGCLLVARTWAAKAASLTRAPPGTRVILQAVFLAGAGSLLFLPLGWMWAAASLAATAVAVSAHASTLRRHALEAIAEIRSQELHHAQAYDAAAAQASAVATPVSALLGALSVACVILELVHGDPFTLQWKLARVLPLTLLYVSVVTVSILATKGLACAPRSGIPSAAVVVLVIAASALLCAGTILAPLATMASVWAGPLVLLAVACGNAPVSMLIIAGGAFVAVGSISKCISAFLDRATSLKAALEAEETPAPSEGGAPDADKHRDPSSAADRAALRSARHASQRAWQLSVVSFPEAAQLATAHVLKWAETAVADSEAENRTAPLLGVDLRTAIEVVGAAFAASAISEWAARGGELLRRWLVVHAWAQLDAAGDLTGLCEWGATVCCGLVICAVFESVYRLLWHNLVPIIQLAEPVPRLPGSDPE</sequence>
<evidence type="ECO:0000256" key="1">
    <source>
        <dbReference type="SAM" id="MobiDB-lite"/>
    </source>
</evidence>
<organism evidence="3 4">
    <name type="scientific">Cafeteria roenbergensis</name>
    <name type="common">Marine flagellate</name>
    <dbReference type="NCBI Taxonomy" id="33653"/>
    <lineage>
        <taxon>Eukaryota</taxon>
        <taxon>Sar</taxon>
        <taxon>Stramenopiles</taxon>
        <taxon>Bigyra</taxon>
        <taxon>Opalozoa</taxon>
        <taxon>Bicosoecida</taxon>
        <taxon>Cafeteriaceae</taxon>
        <taxon>Cafeteria</taxon>
    </lineage>
</organism>
<feature type="transmembrane region" description="Helical" evidence="2">
    <location>
        <begin position="889"/>
        <end position="918"/>
    </location>
</feature>
<comment type="caution">
    <text evidence="3">The sequence shown here is derived from an EMBL/GenBank/DDBJ whole genome shotgun (WGS) entry which is preliminary data.</text>
</comment>
<feature type="transmembrane region" description="Helical" evidence="2">
    <location>
        <begin position="862"/>
        <end position="883"/>
    </location>
</feature>